<dbReference type="NCBIfam" id="TIGR03317">
    <property type="entry name" value="ygfZ_signature"/>
    <property type="match status" value="1"/>
</dbReference>
<dbReference type="GO" id="GO:0005759">
    <property type="term" value="C:mitochondrial matrix"/>
    <property type="evidence" value="ECO:0007669"/>
    <property type="project" value="TreeGrafter"/>
</dbReference>
<dbReference type="Pfam" id="PF25455">
    <property type="entry name" value="Beta-barrel_CAF17_C"/>
    <property type="match status" value="1"/>
</dbReference>
<protein>
    <recommendedName>
        <fullName evidence="4">CAF17 C-terminal domain-containing protein</fullName>
    </recommendedName>
</protein>
<evidence type="ECO:0000259" key="4">
    <source>
        <dbReference type="Pfam" id="PF25455"/>
    </source>
</evidence>
<dbReference type="InterPro" id="IPR027266">
    <property type="entry name" value="TrmE/GcvT-like"/>
</dbReference>
<dbReference type="OrthoDB" id="191995at2759"/>
<dbReference type="Proteomes" id="UP001153737">
    <property type="component" value="Chromosome 4"/>
</dbReference>
<evidence type="ECO:0000256" key="1">
    <source>
        <dbReference type="ARBA" id="ARBA00004173"/>
    </source>
</evidence>
<evidence type="ECO:0000313" key="5">
    <source>
        <dbReference type="EMBL" id="CAG9821334.1"/>
    </source>
</evidence>
<keyword evidence="3" id="KW-0496">Mitochondrion</keyword>
<evidence type="ECO:0000313" key="6">
    <source>
        <dbReference type="Proteomes" id="UP001153737"/>
    </source>
</evidence>
<reference evidence="5" key="1">
    <citation type="submission" date="2022-01" db="EMBL/GenBank/DDBJ databases">
        <authorList>
            <person name="King R."/>
        </authorList>
    </citation>
    <scope>NUCLEOTIDE SEQUENCE</scope>
</reference>
<dbReference type="InterPro" id="IPR045179">
    <property type="entry name" value="YgfZ/GcvT"/>
</dbReference>
<comment type="subcellular location">
    <subcellularLocation>
        <location evidence="1">Mitochondrion</location>
    </subcellularLocation>
</comment>
<dbReference type="Gene3D" id="3.30.1360.120">
    <property type="entry name" value="Probable tRNA modification gtpase trme, domain 1"/>
    <property type="match status" value="1"/>
</dbReference>
<feature type="domain" description="CAF17 C-terminal" evidence="4">
    <location>
        <begin position="273"/>
        <end position="343"/>
    </location>
</feature>
<keyword evidence="2" id="KW-0809">Transit peptide</keyword>
<dbReference type="GO" id="GO:0016226">
    <property type="term" value="P:iron-sulfur cluster assembly"/>
    <property type="evidence" value="ECO:0007669"/>
    <property type="project" value="TreeGrafter"/>
</dbReference>
<dbReference type="PANTHER" id="PTHR22602">
    <property type="entry name" value="TRANSFERASE CAF17, MITOCHONDRIAL-RELATED"/>
    <property type="match status" value="1"/>
</dbReference>
<dbReference type="InterPro" id="IPR017703">
    <property type="entry name" value="YgfZ/GCV_T_CS"/>
</dbReference>
<organism evidence="5 6">
    <name type="scientific">Phaedon cochleariae</name>
    <name type="common">Mustard beetle</name>
    <dbReference type="NCBI Taxonomy" id="80249"/>
    <lineage>
        <taxon>Eukaryota</taxon>
        <taxon>Metazoa</taxon>
        <taxon>Ecdysozoa</taxon>
        <taxon>Arthropoda</taxon>
        <taxon>Hexapoda</taxon>
        <taxon>Insecta</taxon>
        <taxon>Pterygota</taxon>
        <taxon>Neoptera</taxon>
        <taxon>Endopterygota</taxon>
        <taxon>Coleoptera</taxon>
        <taxon>Polyphaga</taxon>
        <taxon>Cucujiformia</taxon>
        <taxon>Chrysomeloidea</taxon>
        <taxon>Chrysomelidae</taxon>
        <taxon>Chrysomelinae</taxon>
        <taxon>Chrysomelini</taxon>
        <taxon>Phaedon</taxon>
    </lineage>
</organism>
<accession>A0A9N9X1D0</accession>
<name>A0A9N9X1D0_PHACE</name>
<dbReference type="AlphaFoldDB" id="A0A9N9X1D0"/>
<gene>
    <name evidence="5" type="ORF">PHAECO_LOCUS8102</name>
</gene>
<dbReference type="EMBL" id="OU896710">
    <property type="protein sequence ID" value="CAG9821334.1"/>
    <property type="molecule type" value="Genomic_DNA"/>
</dbReference>
<dbReference type="InterPro" id="IPR057460">
    <property type="entry name" value="CAF17_C"/>
</dbReference>
<evidence type="ECO:0000256" key="2">
    <source>
        <dbReference type="ARBA" id="ARBA00022946"/>
    </source>
</evidence>
<dbReference type="SUPFAM" id="SSF103025">
    <property type="entry name" value="Folate-binding domain"/>
    <property type="match status" value="1"/>
</dbReference>
<proteinExistence type="predicted"/>
<dbReference type="PANTHER" id="PTHR22602:SF0">
    <property type="entry name" value="TRANSFERASE CAF17, MITOCHONDRIAL-RELATED"/>
    <property type="match status" value="1"/>
</dbReference>
<evidence type="ECO:0000256" key="3">
    <source>
        <dbReference type="ARBA" id="ARBA00023128"/>
    </source>
</evidence>
<sequence>MYSISKILNVRLYSTNLPVRNILAPLNNRSLLRVSGSEVKDFLQGLITNDMYHLGKTSGGSIYAMFLNAKGRVMYDTIIYKPGEKNTYFVECDNDVIKSLEKHLKMFRVRKKIDISSLQDEYMIHTVYNTKNIKTQVNTRASNGELEGIVVPCDQLRNTQPETSTSTTIYNKLLIFRDPRVMELGSRIISKVGTDVKQELSGFLEVTDCPEPHDSYKALRYSLGVGEGPYDLPPDNCFPLECNCDYLHGVSFHKGCYIGQELTARTHHTGIIRKRLMPLFFSKIPSILPKDNNILQESTKLGKLRGTEDDLGLALLRISSALEIGEFSVGDGVAKVYKPHWWPLEAPKEKLNVQKS</sequence>
<reference evidence="5" key="2">
    <citation type="submission" date="2022-10" db="EMBL/GenBank/DDBJ databases">
        <authorList>
            <consortium name="ENA_rothamsted_submissions"/>
            <consortium name="culmorum"/>
            <person name="King R."/>
        </authorList>
    </citation>
    <scope>NUCLEOTIDE SEQUENCE</scope>
</reference>
<keyword evidence="6" id="KW-1185">Reference proteome</keyword>